<dbReference type="AlphaFoldDB" id="A0A8S9ZCP6"/>
<accession>A0A8S9ZCP6</accession>
<dbReference type="Proteomes" id="UP000605970">
    <property type="component" value="Unassembled WGS sequence"/>
</dbReference>
<sequence length="276" mass="32226">MIKQICYLSIRLFNKRLTNIIRQENLSPFFSQYVHKIETNLNNNSLPDVIEQDCKRWESALKENLKLKMEAHPWLDINLKCSDIFLYSRSSKFVISTENILKELTPKQKEYFSQILKVNSSVYFQISSSSNDQFLFPGIVVNVFKEGFSIYINKLIDDKKLFLNKNVQIRLAGTKTNIAQLEFLKNRNNWHTLPGYPLLLYAYKYNREGQIQQRNDPLELIKNEDFDAEDERLAIAAALNLNRGIVAVHVGGMTRTRLLAKYLHILTEEVKNLSFV</sequence>
<protein>
    <submittedName>
        <fullName evidence="1">Uncharacterized protein</fullName>
    </submittedName>
</protein>
<keyword evidence="2" id="KW-1185">Reference proteome</keyword>
<reference evidence="1" key="1">
    <citation type="journal article" date="2020" name="Ecol. Evol.">
        <title>Genome structure and content of the rice root-knot nematode (Meloidogyne graminicola).</title>
        <authorList>
            <person name="Phan N.T."/>
            <person name="Danchin E.G.J."/>
            <person name="Klopp C."/>
            <person name="Perfus-Barbeoch L."/>
            <person name="Kozlowski D.K."/>
            <person name="Koutsovoulos G.D."/>
            <person name="Lopez-Roques C."/>
            <person name="Bouchez O."/>
            <person name="Zahm M."/>
            <person name="Besnard G."/>
            <person name="Bellafiore S."/>
        </authorList>
    </citation>
    <scope>NUCLEOTIDE SEQUENCE</scope>
    <source>
        <strain evidence="1">VN-18</strain>
    </source>
</reference>
<dbReference type="OrthoDB" id="5895778at2759"/>
<evidence type="ECO:0000313" key="1">
    <source>
        <dbReference type="EMBL" id="KAF7623468.1"/>
    </source>
</evidence>
<dbReference type="EMBL" id="JABEBT010000243">
    <property type="protein sequence ID" value="KAF7623468.1"/>
    <property type="molecule type" value="Genomic_DNA"/>
</dbReference>
<proteinExistence type="predicted"/>
<evidence type="ECO:0000313" key="2">
    <source>
        <dbReference type="Proteomes" id="UP000605970"/>
    </source>
</evidence>
<comment type="caution">
    <text evidence="1">The sequence shown here is derived from an EMBL/GenBank/DDBJ whole genome shotgun (WGS) entry which is preliminary data.</text>
</comment>
<organism evidence="1 2">
    <name type="scientific">Meloidogyne graminicola</name>
    <dbReference type="NCBI Taxonomy" id="189291"/>
    <lineage>
        <taxon>Eukaryota</taxon>
        <taxon>Metazoa</taxon>
        <taxon>Ecdysozoa</taxon>
        <taxon>Nematoda</taxon>
        <taxon>Chromadorea</taxon>
        <taxon>Rhabditida</taxon>
        <taxon>Tylenchina</taxon>
        <taxon>Tylenchomorpha</taxon>
        <taxon>Tylenchoidea</taxon>
        <taxon>Meloidogynidae</taxon>
        <taxon>Meloidogyninae</taxon>
        <taxon>Meloidogyne</taxon>
    </lineage>
</organism>
<name>A0A8S9ZCP6_9BILA</name>
<gene>
    <name evidence="1" type="ORF">Mgra_00010229</name>
</gene>